<keyword evidence="5 15" id="KW-0812">Transmembrane</keyword>
<dbReference type="Proteomes" id="UP000305541">
    <property type="component" value="Unassembled WGS sequence"/>
</dbReference>
<dbReference type="GO" id="GO:0009252">
    <property type="term" value="P:peptidoglycan biosynthetic process"/>
    <property type="evidence" value="ECO:0007669"/>
    <property type="project" value="UniProtKB-KW"/>
</dbReference>
<organism evidence="17 18">
    <name type="scientific">Pediococcus stilesii</name>
    <dbReference type="NCBI Taxonomy" id="331679"/>
    <lineage>
        <taxon>Bacteria</taxon>
        <taxon>Bacillati</taxon>
        <taxon>Bacillota</taxon>
        <taxon>Bacilli</taxon>
        <taxon>Lactobacillales</taxon>
        <taxon>Lactobacillaceae</taxon>
        <taxon>Pediococcus</taxon>
    </lineage>
</organism>
<evidence type="ECO:0000256" key="13">
    <source>
        <dbReference type="ARBA" id="ARBA00023316"/>
    </source>
</evidence>
<dbReference type="SUPFAM" id="SSF56601">
    <property type="entry name" value="beta-lactamase/transpeptidase-like"/>
    <property type="match status" value="1"/>
</dbReference>
<evidence type="ECO:0000256" key="6">
    <source>
        <dbReference type="ARBA" id="ARBA00022737"/>
    </source>
</evidence>
<sequence length="722" mass="78599">MMNRKKRTTSTKETQHNRKMFGKWLLLIVLGVFIVIVGRFSYIAVSGTVESVNLSSQAKRLYTDNKTIKAKRGSILDTNGNPIAEDTSTYSIYAVLSKSQVGPNKKPLYVTNKEKTAKVLSKYLPISYKKALKTLNPSNSKTFQVEFGGAGNNISVSTKEKIEREKLSGINFVSSEARLYPNGTFASNLIGFAQQSKQKGTDSTQLSGVMGLEKMNNKKLSGTDGEQSLQKDKFGYQLPGSQVERPARDGSTIYTTIDQRLQTIMENVVGKVQSDTHSESMSATIMNAKTGAILATTQRPTFNSSTKKGLSKAWNNALVQDTFEPGSTMKVFTTAAAIDSGNFNANDTYESGTYEIDGKTIPDWKKEGWGVISYAKGFALSSNVAMAHLEQKMGAKTWKKYIDRFKLLKSTDSGLESESKGSIQFDYPIEQANTAFGQAVNVTAIQMLQGFTAIANNGQMVKPQFIKRVVNPNTGKTTFSMKTEKLGKPIKASTAKQVRGLMEDVVYKSYGIGSAFKLNGYKIAAKTGTAQVANSNGTGYLTGDNSYLYSVVGMAPSKNPKYIMYITMKKPKLKGDKTATELLDEIFGPVMKQALEQDKETSNSDINSSVEVPNLVGKDISDASKELGKNNVAVVTLGNGKKVTEQSETEGTKVLVGQRILLNTGGTITMPDLSGWSKNDVIKLASMLNINVKYTGNGFVSDQSISKGSPIRSDTTMTVNLK</sequence>
<keyword evidence="8" id="KW-0573">Peptidoglycan synthesis</keyword>
<evidence type="ECO:0000313" key="18">
    <source>
        <dbReference type="Proteomes" id="UP000305541"/>
    </source>
</evidence>
<keyword evidence="3" id="KW-1003">Cell membrane</keyword>
<name>A0A5R9BWY1_9LACO</name>
<evidence type="ECO:0000256" key="12">
    <source>
        <dbReference type="ARBA" id="ARBA00023306"/>
    </source>
</evidence>
<evidence type="ECO:0000313" key="17">
    <source>
        <dbReference type="EMBL" id="TLQ05005.1"/>
    </source>
</evidence>
<dbReference type="Gene3D" id="2.20.70.70">
    <property type="match status" value="1"/>
</dbReference>
<dbReference type="SUPFAM" id="SSF56519">
    <property type="entry name" value="Penicillin binding protein dimerisation domain"/>
    <property type="match status" value="1"/>
</dbReference>
<feature type="transmembrane region" description="Helical" evidence="15">
    <location>
        <begin position="21"/>
        <end position="45"/>
    </location>
</feature>
<dbReference type="Pfam" id="PF00905">
    <property type="entry name" value="Transpeptidase"/>
    <property type="match status" value="1"/>
</dbReference>
<evidence type="ECO:0000256" key="5">
    <source>
        <dbReference type="ARBA" id="ARBA00022692"/>
    </source>
</evidence>
<dbReference type="InterPro" id="IPR001460">
    <property type="entry name" value="PCN-bd_Tpept"/>
</dbReference>
<accession>A0A5R9BWY1</accession>
<evidence type="ECO:0000256" key="9">
    <source>
        <dbReference type="ARBA" id="ARBA00022989"/>
    </source>
</evidence>
<comment type="caution">
    <text evidence="17">The sequence shown here is derived from an EMBL/GenBank/DDBJ whole genome shotgun (WGS) entry which is preliminary data.</text>
</comment>
<proteinExistence type="inferred from homology"/>
<evidence type="ECO:0000256" key="1">
    <source>
        <dbReference type="ARBA" id="ARBA00004162"/>
    </source>
</evidence>
<gene>
    <name evidence="17" type="ORF">FEZ51_03580</name>
</gene>
<dbReference type="InterPro" id="IPR012338">
    <property type="entry name" value="Beta-lactam/transpept-like"/>
</dbReference>
<evidence type="ECO:0000256" key="2">
    <source>
        <dbReference type="ARBA" id="ARBA00007171"/>
    </source>
</evidence>
<evidence type="ECO:0000256" key="14">
    <source>
        <dbReference type="ARBA" id="ARBA00055980"/>
    </source>
</evidence>
<keyword evidence="13" id="KW-0961">Cell wall biogenesis/degradation</keyword>
<keyword evidence="9 15" id="KW-1133">Transmembrane helix</keyword>
<reference evidence="17 18" key="1">
    <citation type="submission" date="2019-05" db="EMBL/GenBank/DDBJ databases">
        <title>The metagenome of a microbial culture collection derived from dairy environment covers the genomic content of the human microbiome.</title>
        <authorList>
            <person name="Roder T."/>
            <person name="Wuthrich D."/>
            <person name="Sattari Z."/>
            <person name="Von Ah U."/>
            <person name="Bar C."/>
            <person name="Ronchi F."/>
            <person name="Macpherson A.J."/>
            <person name="Ganal-Vonarburg S.C."/>
            <person name="Bruggmann R."/>
            <person name="Vergeres G."/>
        </authorList>
    </citation>
    <scope>NUCLEOTIDE SEQUENCE [LARGE SCALE GENOMIC DNA]</scope>
    <source>
        <strain evidence="17 18">FAM 18815</strain>
    </source>
</reference>
<comment type="function">
    <text evidence="14">A transpeptidase that forms peptide cross-links between adjacent glycan strands in cell wall peptidoglycan (PG). Part of the divisome machinery that synthesizes the septal cross wall. Beta-lactams inactivate the PBPs by acylating an essential serine residue in the active site of these proteins.</text>
</comment>
<dbReference type="GO" id="GO:0008360">
    <property type="term" value="P:regulation of cell shape"/>
    <property type="evidence" value="ECO:0007669"/>
    <property type="project" value="UniProtKB-KW"/>
</dbReference>
<dbReference type="PANTHER" id="PTHR30627:SF26">
    <property type="entry name" value="PENICILLIN-BINDING PROTEIN 2B"/>
    <property type="match status" value="1"/>
</dbReference>
<dbReference type="SMART" id="SM00740">
    <property type="entry name" value="PASTA"/>
    <property type="match status" value="2"/>
</dbReference>
<evidence type="ECO:0000256" key="10">
    <source>
        <dbReference type="ARBA" id="ARBA00023136"/>
    </source>
</evidence>
<keyword evidence="7" id="KW-0133">Cell shape</keyword>
<dbReference type="Gene3D" id="3.90.1310.10">
    <property type="entry name" value="Penicillin-binding protein 2a (Domain 2)"/>
    <property type="match status" value="1"/>
</dbReference>
<feature type="domain" description="PASTA" evidence="16">
    <location>
        <begin position="606"/>
        <end position="666"/>
    </location>
</feature>
<keyword evidence="10 15" id="KW-0472">Membrane</keyword>
<dbReference type="PANTHER" id="PTHR30627">
    <property type="entry name" value="PEPTIDOGLYCAN D,D-TRANSPEPTIDASE"/>
    <property type="match status" value="1"/>
</dbReference>
<evidence type="ECO:0000256" key="7">
    <source>
        <dbReference type="ARBA" id="ARBA00022960"/>
    </source>
</evidence>
<dbReference type="Pfam" id="PF03793">
    <property type="entry name" value="PASTA"/>
    <property type="match status" value="2"/>
</dbReference>
<dbReference type="GO" id="GO:0071555">
    <property type="term" value="P:cell wall organization"/>
    <property type="evidence" value="ECO:0007669"/>
    <property type="project" value="UniProtKB-KW"/>
</dbReference>
<evidence type="ECO:0000256" key="8">
    <source>
        <dbReference type="ARBA" id="ARBA00022984"/>
    </source>
</evidence>
<dbReference type="Gene3D" id="3.30.70.2110">
    <property type="match status" value="1"/>
</dbReference>
<dbReference type="GO" id="GO:0005886">
    <property type="term" value="C:plasma membrane"/>
    <property type="evidence" value="ECO:0007669"/>
    <property type="project" value="UniProtKB-SubCell"/>
</dbReference>
<dbReference type="EMBL" id="VBTH01000004">
    <property type="protein sequence ID" value="TLQ05005.1"/>
    <property type="molecule type" value="Genomic_DNA"/>
</dbReference>
<keyword evidence="4" id="KW-0132">Cell division</keyword>
<keyword evidence="12" id="KW-0131">Cell cycle</keyword>
<dbReference type="AlphaFoldDB" id="A0A5R9BWY1"/>
<dbReference type="CDD" id="cd06576">
    <property type="entry name" value="PASTA_Pbp2x-like_1"/>
    <property type="match status" value="1"/>
</dbReference>
<comment type="subcellular location">
    <subcellularLocation>
        <location evidence="1">Cell membrane</location>
        <topology evidence="1">Single-pass membrane protein</topology>
    </subcellularLocation>
</comment>
<dbReference type="GO" id="GO:0008658">
    <property type="term" value="F:penicillin binding"/>
    <property type="evidence" value="ECO:0007669"/>
    <property type="project" value="InterPro"/>
</dbReference>
<evidence type="ECO:0000256" key="15">
    <source>
        <dbReference type="SAM" id="Phobius"/>
    </source>
</evidence>
<dbReference type="FunFam" id="3.40.710.10:FF:000095">
    <property type="entry name" value="Penicillin-binding protein 2x"/>
    <property type="match status" value="1"/>
</dbReference>
<comment type="similarity">
    <text evidence="2">Belongs to the transpeptidase family.</text>
</comment>
<dbReference type="PROSITE" id="PS51178">
    <property type="entry name" value="PASTA"/>
    <property type="match status" value="1"/>
</dbReference>
<protein>
    <submittedName>
        <fullName evidence="17">Penicillin-binding protein</fullName>
    </submittedName>
</protein>
<dbReference type="InterPro" id="IPR005543">
    <property type="entry name" value="PASTA_dom"/>
</dbReference>
<dbReference type="CDD" id="cd06575">
    <property type="entry name" value="PASTA_Pbp2x-like_2"/>
    <property type="match status" value="1"/>
</dbReference>
<dbReference type="InterPro" id="IPR050515">
    <property type="entry name" value="Beta-lactam/transpept"/>
</dbReference>
<keyword evidence="6" id="KW-0677">Repeat</keyword>
<dbReference type="SUPFAM" id="SSF54184">
    <property type="entry name" value="Penicillin-binding protein 2x (pbp-2x), c-terminal domain"/>
    <property type="match status" value="2"/>
</dbReference>
<evidence type="ECO:0000256" key="3">
    <source>
        <dbReference type="ARBA" id="ARBA00022475"/>
    </source>
</evidence>
<evidence type="ECO:0000256" key="11">
    <source>
        <dbReference type="ARBA" id="ARBA00023251"/>
    </source>
</evidence>
<dbReference type="OrthoDB" id="9804124at2"/>
<dbReference type="GO" id="GO:0051301">
    <property type="term" value="P:cell division"/>
    <property type="evidence" value="ECO:0007669"/>
    <property type="project" value="UniProtKB-KW"/>
</dbReference>
<dbReference type="InterPro" id="IPR005311">
    <property type="entry name" value="PBP_dimer"/>
</dbReference>
<evidence type="ECO:0000259" key="16">
    <source>
        <dbReference type="PROSITE" id="PS51178"/>
    </source>
</evidence>
<dbReference type="Gene3D" id="3.40.710.10">
    <property type="entry name" value="DD-peptidase/beta-lactamase superfamily"/>
    <property type="match status" value="1"/>
</dbReference>
<evidence type="ECO:0000256" key="4">
    <source>
        <dbReference type="ARBA" id="ARBA00022618"/>
    </source>
</evidence>
<dbReference type="Pfam" id="PF03717">
    <property type="entry name" value="PBP_dimer"/>
    <property type="match status" value="1"/>
</dbReference>
<keyword evidence="11" id="KW-0046">Antibiotic resistance</keyword>
<dbReference type="RefSeq" id="WP_138474035.1">
    <property type="nucleotide sequence ID" value="NZ_VBTH01000004.1"/>
</dbReference>
<dbReference type="InterPro" id="IPR036138">
    <property type="entry name" value="PBP_dimer_sf"/>
</dbReference>
<dbReference type="GO" id="GO:0046677">
    <property type="term" value="P:response to antibiotic"/>
    <property type="evidence" value="ECO:0007669"/>
    <property type="project" value="UniProtKB-KW"/>
</dbReference>